<sequence length="155" mass="16350">MLLTLSVLALAAQPLPRVEALPPPAFEDAEVLAAAQAIFAPLETGDGPALLKLVYPDGRVTASGTLPSGFSGTRSRSWADYAARMKLGAGFVERISNPVVEVDGDVAMVWAPFTITEGGKVLSCGIDHFDMVRESGVWKVMNITFSSRVTGCPGQ</sequence>
<dbReference type="InterPro" id="IPR032710">
    <property type="entry name" value="NTF2-like_dom_sf"/>
</dbReference>
<dbReference type="InterPro" id="IPR037401">
    <property type="entry name" value="SnoaL-like"/>
</dbReference>
<dbReference type="Pfam" id="PF13577">
    <property type="entry name" value="SnoaL_4"/>
    <property type="match status" value="1"/>
</dbReference>
<protein>
    <submittedName>
        <fullName evidence="2">SnoaL-like protein</fullName>
    </submittedName>
</protein>
<gene>
    <name evidence="2" type="ORF">B0I00_2773</name>
</gene>
<comment type="caution">
    <text evidence="2">The sequence shown here is derived from an EMBL/GenBank/DDBJ whole genome shotgun (WGS) entry which is preliminary data.</text>
</comment>
<organism evidence="2 3">
    <name type="scientific">Novosphingobium kunmingense</name>
    <dbReference type="NCBI Taxonomy" id="1211806"/>
    <lineage>
        <taxon>Bacteria</taxon>
        <taxon>Pseudomonadati</taxon>
        <taxon>Pseudomonadota</taxon>
        <taxon>Alphaproteobacteria</taxon>
        <taxon>Sphingomonadales</taxon>
        <taxon>Sphingomonadaceae</taxon>
        <taxon>Novosphingobium</taxon>
    </lineage>
</organism>
<dbReference type="EMBL" id="PHUF01000005">
    <property type="protein sequence ID" value="PKB14142.1"/>
    <property type="molecule type" value="Genomic_DNA"/>
</dbReference>
<keyword evidence="3" id="KW-1185">Reference proteome</keyword>
<name>A0A2N0H5E7_9SPHN</name>
<dbReference type="AlphaFoldDB" id="A0A2N0H5E7"/>
<accession>A0A2N0H5E7</accession>
<evidence type="ECO:0000259" key="1">
    <source>
        <dbReference type="Pfam" id="PF13577"/>
    </source>
</evidence>
<evidence type="ECO:0000313" key="3">
    <source>
        <dbReference type="Proteomes" id="UP000232587"/>
    </source>
</evidence>
<dbReference type="OrthoDB" id="117186at2"/>
<reference evidence="2 3" key="1">
    <citation type="submission" date="2017-11" db="EMBL/GenBank/DDBJ databases">
        <title>Genomic Encyclopedia of Type Strains, Phase III (KMG-III): the genomes of soil and plant-associated and newly described type strains.</title>
        <authorList>
            <person name="Whitman W."/>
        </authorList>
    </citation>
    <scope>NUCLEOTIDE SEQUENCE [LARGE SCALE GENOMIC DNA]</scope>
    <source>
        <strain evidence="2 3">CGMCC 1.12274</strain>
    </source>
</reference>
<feature type="domain" description="SnoaL-like" evidence="1">
    <location>
        <begin position="50"/>
        <end position="141"/>
    </location>
</feature>
<evidence type="ECO:0000313" key="2">
    <source>
        <dbReference type="EMBL" id="PKB14142.1"/>
    </source>
</evidence>
<proteinExistence type="predicted"/>
<dbReference type="Gene3D" id="3.10.450.50">
    <property type="match status" value="1"/>
</dbReference>
<dbReference type="SUPFAM" id="SSF54427">
    <property type="entry name" value="NTF2-like"/>
    <property type="match status" value="1"/>
</dbReference>
<dbReference type="Proteomes" id="UP000232587">
    <property type="component" value="Unassembled WGS sequence"/>
</dbReference>